<dbReference type="InterPro" id="IPR009057">
    <property type="entry name" value="Homeodomain-like_sf"/>
</dbReference>
<sequence length="197" mass="22664">MRVKKGGVRTVSGYIYGYARVSTQHQDLNRQLDLLAEQNCNEILTEKMTGTKSNRPELNRLKDKLRPGDTVVVESFSRLGRSTRDLIDLVTYFEEQDVKLVSLKENFDTTTPQGRLMMTVFQAFSQFERDLIVERTKEGLQSGRARGRIGGRPRVNKRDIERAVKLYESKAYSGKEITEMTGISKATLYRYIKSKKK</sequence>
<reference evidence="7 8" key="1">
    <citation type="submission" date="2010-04" db="EMBL/GenBank/DDBJ databases">
        <authorList>
            <person name="Muzny D."/>
            <person name="Qin X."/>
            <person name="Deng J."/>
            <person name="Jiang H."/>
            <person name="Liu Y."/>
            <person name="Qu J."/>
            <person name="Song X.-Z."/>
            <person name="Zhang L."/>
            <person name="Thornton R."/>
            <person name="Coyle M."/>
            <person name="Francisco L."/>
            <person name="Jackson L."/>
            <person name="Javaid M."/>
            <person name="Korchina V."/>
            <person name="Kovar C."/>
            <person name="Mata R."/>
            <person name="Mathew T."/>
            <person name="Ngo R."/>
            <person name="Nguyen L."/>
            <person name="Nguyen N."/>
            <person name="Okwuonu G."/>
            <person name="Ongeri F."/>
            <person name="Pham C."/>
            <person name="Simmons D."/>
            <person name="Wilczek-Boney K."/>
            <person name="Hale W."/>
            <person name="Jakkamsetti A."/>
            <person name="Pham P."/>
            <person name="Ruth R."/>
            <person name="San Lucas F."/>
            <person name="Warren J."/>
            <person name="Zhang J."/>
            <person name="Zhao Z."/>
            <person name="Zhou C."/>
            <person name="Zhu D."/>
            <person name="Lee S."/>
            <person name="Bess C."/>
            <person name="Blankenburg K."/>
            <person name="Forbes L."/>
            <person name="Fu Q."/>
            <person name="Gubbala S."/>
            <person name="Hirani K."/>
            <person name="Jayaseelan J.C."/>
            <person name="Lara F."/>
            <person name="Munidasa M."/>
            <person name="Palculict T."/>
            <person name="Patil S."/>
            <person name="Pu L.-L."/>
            <person name="Saada N."/>
            <person name="Tang L."/>
            <person name="Weissenberger G."/>
            <person name="Zhu Y."/>
            <person name="Hemphill L."/>
            <person name="Shang Y."/>
            <person name="Youmans B."/>
            <person name="Ayvaz T."/>
            <person name="Ross M."/>
            <person name="Santibanez J."/>
            <person name="Aqrawi P."/>
            <person name="Gross S."/>
            <person name="Joshi V."/>
            <person name="Fowler G."/>
            <person name="Nazareth L."/>
            <person name="Reid J."/>
            <person name="Worley K."/>
            <person name="Petrosino J."/>
            <person name="Highlander S."/>
            <person name="Gibbs R."/>
            <person name="Gibbs R."/>
        </authorList>
    </citation>
    <scope>NUCLEOTIDE SEQUENCE [LARGE SCALE GENOMIC DNA]</scope>
    <source>
        <strain evidence="7 8">ATCC 11563</strain>
    </source>
</reference>
<feature type="domain" description="Resolvase/invertase-type recombinase catalytic" evidence="6">
    <location>
        <begin position="14"/>
        <end position="147"/>
    </location>
</feature>
<organism evidence="7 8">
    <name type="scientific">Aerococcus viridans (strain ATCC 11563 / DSM 20340 / CCUG 4311 / JCM 20461 / NBRC 12219 / NCTC 8251 / M1)</name>
    <dbReference type="NCBI Taxonomy" id="655812"/>
    <lineage>
        <taxon>Bacteria</taxon>
        <taxon>Bacillati</taxon>
        <taxon>Bacillota</taxon>
        <taxon>Bacilli</taxon>
        <taxon>Lactobacillales</taxon>
        <taxon>Aerococcaceae</taxon>
        <taxon>Aerococcus</taxon>
    </lineage>
</organism>
<dbReference type="SUPFAM" id="SSF53041">
    <property type="entry name" value="Resolvase-like"/>
    <property type="match status" value="1"/>
</dbReference>
<dbReference type="Gene3D" id="1.10.10.60">
    <property type="entry name" value="Homeodomain-like"/>
    <property type="match status" value="1"/>
</dbReference>
<comment type="caution">
    <text evidence="7">The sequence shown here is derived from an EMBL/GenBank/DDBJ whole genome shotgun (WGS) entry which is preliminary data.</text>
</comment>
<dbReference type="Pfam" id="PF00239">
    <property type="entry name" value="Resolvase"/>
    <property type="match status" value="1"/>
</dbReference>
<dbReference type="InterPro" id="IPR006120">
    <property type="entry name" value="Resolvase_HTH_dom"/>
</dbReference>
<dbReference type="InterPro" id="IPR006118">
    <property type="entry name" value="Recombinase_CS"/>
</dbReference>
<accession>A0ABP2I737</accession>
<proteinExistence type="inferred from homology"/>
<dbReference type="PANTHER" id="PTHR30461:SF2">
    <property type="entry name" value="SERINE RECOMBINASE PINE-RELATED"/>
    <property type="match status" value="1"/>
</dbReference>
<evidence type="ECO:0000256" key="2">
    <source>
        <dbReference type="ARBA" id="ARBA00022908"/>
    </source>
</evidence>
<feature type="active site" description="O-(5'-phospho-DNA)-serine intermediate" evidence="5">
    <location>
        <position position="22"/>
    </location>
</feature>
<name>A0ABP2I737_AERVM</name>
<evidence type="ECO:0000256" key="1">
    <source>
        <dbReference type="ARBA" id="ARBA00009913"/>
    </source>
</evidence>
<comment type="similarity">
    <text evidence="1">Belongs to the site-specific recombinase resolvase family.</text>
</comment>
<dbReference type="PROSITE" id="PS51736">
    <property type="entry name" value="RECOMBINASES_3"/>
    <property type="match status" value="1"/>
</dbReference>
<evidence type="ECO:0000256" key="3">
    <source>
        <dbReference type="ARBA" id="ARBA00023125"/>
    </source>
</evidence>
<keyword evidence="8" id="KW-1185">Reference proteome</keyword>
<dbReference type="Pfam" id="PF02796">
    <property type="entry name" value="HTH_7"/>
    <property type="match status" value="1"/>
</dbReference>
<dbReference type="PROSITE" id="PS00397">
    <property type="entry name" value="RECOMBINASES_1"/>
    <property type="match status" value="1"/>
</dbReference>
<dbReference type="EMBL" id="ADNT01000067">
    <property type="protein sequence ID" value="EFG49728.1"/>
    <property type="molecule type" value="Genomic_DNA"/>
</dbReference>
<keyword evidence="2" id="KW-0229">DNA integration</keyword>
<evidence type="ECO:0000259" key="6">
    <source>
        <dbReference type="PROSITE" id="PS51736"/>
    </source>
</evidence>
<dbReference type="Proteomes" id="UP000003764">
    <property type="component" value="Unassembled WGS sequence"/>
</dbReference>
<dbReference type="SMART" id="SM00857">
    <property type="entry name" value="Resolvase"/>
    <property type="match status" value="1"/>
</dbReference>
<keyword evidence="3" id="KW-0238">DNA-binding</keyword>
<dbReference type="Gene3D" id="3.40.50.1390">
    <property type="entry name" value="Resolvase, N-terminal catalytic domain"/>
    <property type="match status" value="1"/>
</dbReference>
<dbReference type="InterPro" id="IPR006119">
    <property type="entry name" value="Resolv_N"/>
</dbReference>
<keyword evidence="4" id="KW-0233">DNA recombination</keyword>
<dbReference type="SUPFAM" id="SSF46689">
    <property type="entry name" value="Homeodomain-like"/>
    <property type="match status" value="1"/>
</dbReference>
<evidence type="ECO:0000256" key="4">
    <source>
        <dbReference type="ARBA" id="ARBA00023172"/>
    </source>
</evidence>
<dbReference type="InterPro" id="IPR050639">
    <property type="entry name" value="SSR_resolvase"/>
</dbReference>
<dbReference type="InterPro" id="IPR036162">
    <property type="entry name" value="Resolvase-like_N_sf"/>
</dbReference>
<gene>
    <name evidence="7" type="primary">res2</name>
    <name evidence="7" type="ORF">HMPREF0061_0932</name>
</gene>
<evidence type="ECO:0000313" key="7">
    <source>
        <dbReference type="EMBL" id="EFG49728.1"/>
    </source>
</evidence>
<dbReference type="CDD" id="cd03768">
    <property type="entry name" value="SR_ResInv"/>
    <property type="match status" value="1"/>
</dbReference>
<evidence type="ECO:0000313" key="8">
    <source>
        <dbReference type="Proteomes" id="UP000003764"/>
    </source>
</evidence>
<protein>
    <submittedName>
        <fullName evidence="7">Resolvase, N-terminal domain protein</fullName>
    </submittedName>
</protein>
<evidence type="ECO:0000256" key="5">
    <source>
        <dbReference type="PROSITE-ProRule" id="PRU10137"/>
    </source>
</evidence>
<dbReference type="PANTHER" id="PTHR30461">
    <property type="entry name" value="DNA-INVERTASE FROM LAMBDOID PROPHAGE"/>
    <property type="match status" value="1"/>
</dbReference>